<evidence type="ECO:0008006" key="3">
    <source>
        <dbReference type="Google" id="ProtNLM"/>
    </source>
</evidence>
<dbReference type="EMBL" id="JANIEX010000573">
    <property type="protein sequence ID" value="KAJ3565412.1"/>
    <property type="molecule type" value="Genomic_DNA"/>
</dbReference>
<dbReference type="AlphaFoldDB" id="A0AAD5YNT1"/>
<gene>
    <name evidence="1" type="ORF">NP233_g7646</name>
</gene>
<reference evidence="1" key="1">
    <citation type="submission" date="2022-07" db="EMBL/GenBank/DDBJ databases">
        <title>Genome Sequence of Leucocoprinus birnbaumii.</title>
        <authorList>
            <person name="Buettner E."/>
        </authorList>
    </citation>
    <scope>NUCLEOTIDE SEQUENCE</scope>
    <source>
        <strain evidence="1">VT141</strain>
    </source>
</reference>
<comment type="caution">
    <text evidence="1">The sequence shown here is derived from an EMBL/GenBank/DDBJ whole genome shotgun (WGS) entry which is preliminary data.</text>
</comment>
<organism evidence="1 2">
    <name type="scientific">Leucocoprinus birnbaumii</name>
    <dbReference type="NCBI Taxonomy" id="56174"/>
    <lineage>
        <taxon>Eukaryota</taxon>
        <taxon>Fungi</taxon>
        <taxon>Dikarya</taxon>
        <taxon>Basidiomycota</taxon>
        <taxon>Agaricomycotina</taxon>
        <taxon>Agaricomycetes</taxon>
        <taxon>Agaricomycetidae</taxon>
        <taxon>Agaricales</taxon>
        <taxon>Agaricineae</taxon>
        <taxon>Agaricaceae</taxon>
        <taxon>Leucocoprinus</taxon>
    </lineage>
</organism>
<dbReference type="SUPFAM" id="SSF52047">
    <property type="entry name" value="RNI-like"/>
    <property type="match status" value="1"/>
</dbReference>
<dbReference type="Proteomes" id="UP001213000">
    <property type="component" value="Unassembled WGS sequence"/>
</dbReference>
<keyword evidence="2" id="KW-1185">Reference proteome</keyword>
<evidence type="ECO:0000313" key="1">
    <source>
        <dbReference type="EMBL" id="KAJ3565412.1"/>
    </source>
</evidence>
<proteinExistence type="predicted"/>
<accession>A0AAD5YNT1</accession>
<evidence type="ECO:0000313" key="2">
    <source>
        <dbReference type="Proteomes" id="UP001213000"/>
    </source>
</evidence>
<protein>
    <recommendedName>
        <fullName evidence="3">F-box domain-containing protein</fullName>
    </recommendedName>
</protein>
<name>A0AAD5YNT1_9AGAR</name>
<sequence>MHPCLSIPEIIRLVCEQLRAGGPYFAGSVNSSTLASLARTSRMWSEPALDNLWYRVEGVETFFQCMPRDLWEMAGDDLDKEFIIHRPLSVTDIRTFQKYASRVRVFYEREYPPISAYQALFPLCPNFLLPRLEKLNWEVHDENVFSYIRLLLCPHLKSLSIFISERASKEHLGYLSGIPTVFCPFISQLSLYFEDFPVTALSLRDLLDTLAAWQNLSRLDLSGAPVDTLWCISKIPDLKSFRISFPGRAAGSTPLASKHFAQSTSKIENITISEDVSIQTVANFFRKCQLTSVRHLHLTIKSSLQSLETLELLLSSLSQQCSAHTLEVFHFEDDGKHTYTFSQLVVPLLQFSKLKRVTLLIPYLSGLSDQCIAQVASSWPLLESFVIFSSDQVSHRPTVTLQSLLSLASGCPNLWELGLAIDATELTGRREIRAHPERVTESRNYSLRVLNVSNDSLISHKEFVASFLSDLFPNLVDIPQSLALASPAHHARWKYVAQVLLPILSRTKERQLKSLGLSLPQGSPPTPGIGKAVLPMFLDTSFGKTSRMLAEEAEGKDRDWSDESDGEKLTERLRAAFGE</sequence>